<sequence length="148" mass="17139">MSRLPLINIDEKPFQRAFANAPILLEAFTQMEKGLGEYLEPELLELIRLRAAANNGCQYCQSVQRIAMDEKKRNFAMIKNKEGDLTEREKVALELTDRIMAYHGNLPEELLQNVKQHFSNEEMIALLWQIGIKNAANWFIISMQIETE</sequence>
<protein>
    <submittedName>
        <fullName evidence="3">Alkylhydroperoxidase AhpD family core domain-containing protein</fullName>
    </submittedName>
</protein>
<dbReference type="PANTHER" id="PTHR35446">
    <property type="entry name" value="SI:CH211-175M2.5"/>
    <property type="match status" value="1"/>
</dbReference>
<name>A0A0D1WGU7_ANEMI</name>
<keyword evidence="3" id="KW-0560">Oxidoreductase</keyword>
<dbReference type="PANTHER" id="PTHR35446:SF2">
    <property type="entry name" value="CARBOXYMUCONOLACTONE DECARBOXYLASE-LIKE DOMAIN-CONTAINING PROTEIN"/>
    <property type="match status" value="1"/>
</dbReference>
<dbReference type="InterPro" id="IPR029032">
    <property type="entry name" value="AhpD-like"/>
</dbReference>
<dbReference type="RefSeq" id="WP_043064666.1">
    <property type="nucleotide sequence ID" value="NZ_BJOA01000310.1"/>
</dbReference>
<dbReference type="GeneID" id="42307004"/>
<dbReference type="SUPFAM" id="SSF69118">
    <property type="entry name" value="AhpD-like"/>
    <property type="match status" value="1"/>
</dbReference>
<dbReference type="Pfam" id="PF02627">
    <property type="entry name" value="CMD"/>
    <property type="match status" value="1"/>
</dbReference>
<evidence type="ECO:0000259" key="1">
    <source>
        <dbReference type="Pfam" id="PF02627"/>
    </source>
</evidence>
<evidence type="ECO:0000313" key="4">
    <source>
        <dbReference type="Proteomes" id="UP000037269"/>
    </source>
</evidence>
<evidence type="ECO:0000313" key="5">
    <source>
        <dbReference type="Proteomes" id="UP000182836"/>
    </source>
</evidence>
<organism evidence="2 4">
    <name type="scientific">Aneurinibacillus migulanus</name>
    <name type="common">Bacillus migulanus</name>
    <dbReference type="NCBI Taxonomy" id="47500"/>
    <lineage>
        <taxon>Bacteria</taxon>
        <taxon>Bacillati</taxon>
        <taxon>Bacillota</taxon>
        <taxon>Bacilli</taxon>
        <taxon>Bacillales</taxon>
        <taxon>Paenibacillaceae</taxon>
        <taxon>Aneurinibacillus group</taxon>
        <taxon>Aneurinibacillus</taxon>
    </lineage>
</organism>
<reference evidence="2 4" key="1">
    <citation type="submission" date="2015-07" db="EMBL/GenBank/DDBJ databases">
        <title>Fjat-14205 dsm 2895.</title>
        <authorList>
            <person name="Liu B."/>
            <person name="Wang J."/>
            <person name="Zhu Y."/>
            <person name="Liu G."/>
            <person name="Chen Q."/>
            <person name="Chen Z."/>
            <person name="Lan J."/>
            <person name="Che J."/>
            <person name="Ge C."/>
            <person name="Shi H."/>
            <person name="Pan Z."/>
            <person name="Liu X."/>
        </authorList>
    </citation>
    <scope>NUCLEOTIDE SEQUENCE [LARGE SCALE GENOMIC DNA]</scope>
    <source>
        <strain evidence="2 4">DSM 2895</strain>
    </source>
</reference>
<proteinExistence type="predicted"/>
<dbReference type="OrthoDB" id="9801997at2"/>
<keyword evidence="3" id="KW-0575">Peroxidase</keyword>
<dbReference type="Proteomes" id="UP000182836">
    <property type="component" value="Unassembled WGS sequence"/>
</dbReference>
<dbReference type="InterPro" id="IPR003779">
    <property type="entry name" value="CMD-like"/>
</dbReference>
<reference evidence="3 5" key="2">
    <citation type="submission" date="2016-10" db="EMBL/GenBank/DDBJ databases">
        <authorList>
            <person name="de Groot N.N."/>
        </authorList>
    </citation>
    <scope>NUCLEOTIDE SEQUENCE [LARGE SCALE GENOMIC DNA]</scope>
    <source>
        <strain evidence="3 5">DSM 2895</strain>
    </source>
</reference>
<gene>
    <name evidence="2" type="ORF">AF333_17725</name>
    <name evidence="3" type="ORF">SAMN04487909_1237</name>
</gene>
<dbReference type="AlphaFoldDB" id="A0A0D1WGU7"/>
<evidence type="ECO:0000313" key="2">
    <source>
        <dbReference type="EMBL" id="KON97041.1"/>
    </source>
</evidence>
<accession>A0A0D1WGU7</accession>
<dbReference type="EMBL" id="FNED01000023">
    <property type="protein sequence ID" value="SDJ63287.1"/>
    <property type="molecule type" value="Genomic_DNA"/>
</dbReference>
<dbReference type="GO" id="GO:0051920">
    <property type="term" value="F:peroxiredoxin activity"/>
    <property type="evidence" value="ECO:0007669"/>
    <property type="project" value="InterPro"/>
</dbReference>
<dbReference type="Gene3D" id="1.20.1290.10">
    <property type="entry name" value="AhpD-like"/>
    <property type="match status" value="1"/>
</dbReference>
<feature type="domain" description="Carboxymuconolactone decarboxylase-like" evidence="1">
    <location>
        <begin position="24"/>
        <end position="64"/>
    </location>
</feature>
<dbReference type="EMBL" id="LGUG01000004">
    <property type="protein sequence ID" value="KON97041.1"/>
    <property type="molecule type" value="Genomic_DNA"/>
</dbReference>
<keyword evidence="4" id="KW-1185">Reference proteome</keyword>
<dbReference type="STRING" id="47500.AF333_17725"/>
<evidence type="ECO:0000313" key="3">
    <source>
        <dbReference type="EMBL" id="SDJ63287.1"/>
    </source>
</evidence>
<dbReference type="Proteomes" id="UP000037269">
    <property type="component" value="Unassembled WGS sequence"/>
</dbReference>
<dbReference type="PATRIC" id="fig|47500.8.peg.4827"/>